<evidence type="ECO:0000313" key="2">
    <source>
        <dbReference type="EMBL" id="MDX6042792.1"/>
    </source>
</evidence>
<protein>
    <submittedName>
        <fullName evidence="2">Ornithine carbamoyltransferase</fullName>
    </submittedName>
</protein>
<dbReference type="RefSeq" id="WP_319787066.1">
    <property type="nucleotide sequence ID" value="NZ_JAWXRD010000040.1"/>
</dbReference>
<dbReference type="EMBL" id="JAWXRD010000040">
    <property type="protein sequence ID" value="MDX6042792.1"/>
    <property type="molecule type" value="Genomic_DNA"/>
</dbReference>
<organism evidence="2 3">
    <name type="scientific">Scandinavium lactucae</name>
    <dbReference type="NCBI Taxonomy" id="3095028"/>
    <lineage>
        <taxon>Bacteria</taxon>
        <taxon>Pseudomonadati</taxon>
        <taxon>Pseudomonadota</taxon>
        <taxon>Gammaproteobacteria</taxon>
        <taxon>Enterobacterales</taxon>
        <taxon>Enterobacteriaceae</taxon>
        <taxon>Scandinavium</taxon>
    </lineage>
</organism>
<evidence type="ECO:0000313" key="3">
    <source>
        <dbReference type="Proteomes" id="UP001275664"/>
    </source>
</evidence>
<dbReference type="Pfam" id="PF22262">
    <property type="entry name" value="DUF6950"/>
    <property type="match status" value="1"/>
</dbReference>
<proteinExistence type="predicted"/>
<dbReference type="Proteomes" id="UP001275664">
    <property type="component" value="Unassembled WGS sequence"/>
</dbReference>
<evidence type="ECO:0000259" key="1">
    <source>
        <dbReference type="Pfam" id="PF22262"/>
    </source>
</evidence>
<feature type="domain" description="DUF6950" evidence="1">
    <location>
        <begin position="5"/>
        <end position="119"/>
    </location>
</feature>
<accession>A0ABU4QWC4</accession>
<dbReference type="InterPro" id="IPR053802">
    <property type="entry name" value="DUF6950"/>
</dbReference>
<gene>
    <name evidence="2" type="ORF">SIK69_21615</name>
</gene>
<comment type="caution">
    <text evidence="2">The sequence shown here is derived from an EMBL/GenBank/DDBJ whole genome shotgun (WGS) entry which is preliminary data.</text>
</comment>
<reference evidence="2 3" key="1">
    <citation type="submission" date="2023-11" db="EMBL/GenBank/DDBJ databases">
        <title>Scandinavium wanjuensis sp. nov., isolated from lettuce South Korea.</title>
        <authorList>
            <person name="Park J."/>
            <person name="Park S."/>
            <person name="Oh K.K."/>
            <person name="Cho G.S."/>
            <person name="Franz C.M.A.P."/>
        </authorList>
    </citation>
    <scope>NUCLEOTIDE SEQUENCE [LARGE SCALE GENOMIC DNA]</scope>
    <source>
        <strain evidence="2 3">V105_6</strain>
    </source>
</reference>
<sequence>MKNLHNEIMNIIQYAIDNPYQFGDNDCNIIVLRIIDLINGTTTLSDRQYTSVQEGIAGLKAEGWNHTGKIVEQYCYPVQVVIDGDIWLDPDNPLLMAVVVSGRVLGVNENHDGFELHPKPTKGTFYRVRKHNG</sequence>
<name>A0ABU4QWC4_9ENTR</name>
<keyword evidence="3" id="KW-1185">Reference proteome</keyword>